<sequence length="61" mass="6846">MLFSRTLESLKKRKIAIEIMAAGMDDENVKPTFKPKYTLDAVNIRVINAPNNIPRNVSSGK</sequence>
<proteinExistence type="predicted"/>
<protein>
    <submittedName>
        <fullName evidence="1">Uncharacterized protein</fullName>
    </submittedName>
</protein>
<evidence type="ECO:0000313" key="1">
    <source>
        <dbReference type="EMBL" id="KXA64776.1"/>
    </source>
</evidence>
<dbReference type="AlphaFoldDB" id="A0A133S5F0"/>
<gene>
    <name evidence="1" type="ORF">HMPREF3233_00748</name>
</gene>
<dbReference type="Proteomes" id="UP000070226">
    <property type="component" value="Unassembled WGS sequence"/>
</dbReference>
<reference evidence="1 2" key="1">
    <citation type="submission" date="2016-01" db="EMBL/GenBank/DDBJ databases">
        <authorList>
            <person name="Oliw E.H."/>
        </authorList>
    </citation>
    <scope>NUCLEOTIDE SEQUENCE [LARGE SCALE GENOMIC DNA]</scope>
    <source>
        <strain evidence="1 2">CMW7756B</strain>
    </source>
</reference>
<name>A0A133S5F0_9FIRM</name>
<organism evidence="1">
    <name type="scientific">Veillonella atypica</name>
    <dbReference type="NCBI Taxonomy" id="39777"/>
    <lineage>
        <taxon>Bacteria</taxon>
        <taxon>Bacillati</taxon>
        <taxon>Bacillota</taxon>
        <taxon>Negativicutes</taxon>
        <taxon>Veillonellales</taxon>
        <taxon>Veillonellaceae</taxon>
        <taxon>Veillonella</taxon>
    </lineage>
</organism>
<evidence type="ECO:0000313" key="2">
    <source>
        <dbReference type="Proteomes" id="UP000070226"/>
    </source>
</evidence>
<accession>A0A133S5F0</accession>
<dbReference type="EMBL" id="LRQT01000019">
    <property type="protein sequence ID" value="KXA64776.1"/>
    <property type="molecule type" value="Genomic_DNA"/>
</dbReference>
<comment type="caution">
    <text evidence="1">The sequence shown here is derived from an EMBL/GenBank/DDBJ whole genome shotgun (WGS) entry which is preliminary data.</text>
</comment>